<feature type="compositionally biased region" description="Basic and acidic residues" evidence="1">
    <location>
        <begin position="82"/>
        <end position="91"/>
    </location>
</feature>
<evidence type="ECO:0000313" key="2">
    <source>
        <dbReference type="EMBL" id="KEP52093.1"/>
    </source>
</evidence>
<keyword evidence="2" id="KW-0396">Initiation factor</keyword>
<keyword evidence="3" id="KW-1185">Reference proteome</keyword>
<reference evidence="2 3" key="1">
    <citation type="submission" date="2013-12" db="EMBL/GenBank/DDBJ databases">
        <authorList>
            <person name="Cubeta M."/>
            <person name="Pakala S."/>
            <person name="Fedorova N."/>
            <person name="Thomas E."/>
            <person name="Dean R."/>
            <person name="Jabaji S."/>
            <person name="Neate S."/>
            <person name="Toda T."/>
            <person name="Tavantzis S."/>
            <person name="Vilgalys R."/>
            <person name="Bharathan N."/>
            <person name="Pakala S."/>
            <person name="Losada L.S."/>
            <person name="Zafar N."/>
            <person name="Nierman W."/>
        </authorList>
    </citation>
    <scope>NUCLEOTIDE SEQUENCE [LARGE SCALE GENOMIC DNA]</scope>
    <source>
        <strain evidence="2 3">123E</strain>
    </source>
</reference>
<sequence>MSSASIPIFSGASAAAASSLSSPASSLGNSSGLLIYTRDELLSLASSPLSRTPPDSAAFSDFPASILRANGNGLSNAASTDVKYDSDKEEAVPGLGASQQFELELE</sequence>
<dbReference type="GO" id="GO:0008190">
    <property type="term" value="F:eukaryotic initiation factor 4E binding"/>
    <property type="evidence" value="ECO:0007669"/>
    <property type="project" value="InterPro"/>
</dbReference>
<protein>
    <submittedName>
        <fullName evidence="2">Eukaryotic translation initiation factor 4E-binding protein</fullName>
    </submittedName>
</protein>
<keyword evidence="2" id="KW-0648">Protein biosynthesis</keyword>
<dbReference type="OrthoDB" id="3223742at2759"/>
<proteinExistence type="predicted"/>
<feature type="compositionally biased region" description="Polar residues" evidence="1">
    <location>
        <begin position="97"/>
        <end position="106"/>
    </location>
</feature>
<dbReference type="AlphaFoldDB" id="A0A074S5D7"/>
<feature type="region of interest" description="Disordered" evidence="1">
    <location>
        <begin position="77"/>
        <end position="106"/>
    </location>
</feature>
<name>A0A074S5D7_9AGAM</name>
<dbReference type="GO" id="GO:0003743">
    <property type="term" value="F:translation initiation factor activity"/>
    <property type="evidence" value="ECO:0007669"/>
    <property type="project" value="UniProtKB-KW"/>
</dbReference>
<dbReference type="HOGENOM" id="CLU_2016757_0_0_1"/>
<comment type="caution">
    <text evidence="2">The sequence shown here is derived from an EMBL/GenBank/DDBJ whole genome shotgun (WGS) entry which is preliminary data.</text>
</comment>
<dbReference type="EMBL" id="AZST01000125">
    <property type="protein sequence ID" value="KEP52093.1"/>
    <property type="molecule type" value="Genomic_DNA"/>
</dbReference>
<organism evidence="2 3">
    <name type="scientific">Rhizoctonia solani 123E</name>
    <dbReference type="NCBI Taxonomy" id="1423351"/>
    <lineage>
        <taxon>Eukaryota</taxon>
        <taxon>Fungi</taxon>
        <taxon>Dikarya</taxon>
        <taxon>Basidiomycota</taxon>
        <taxon>Agaricomycotina</taxon>
        <taxon>Agaricomycetes</taxon>
        <taxon>Cantharellales</taxon>
        <taxon>Ceratobasidiaceae</taxon>
        <taxon>Rhizoctonia</taxon>
    </lineage>
</organism>
<accession>A0A074S5D7</accession>
<evidence type="ECO:0000313" key="3">
    <source>
        <dbReference type="Proteomes" id="UP000027456"/>
    </source>
</evidence>
<dbReference type="GO" id="GO:0045947">
    <property type="term" value="P:negative regulation of translational initiation"/>
    <property type="evidence" value="ECO:0007669"/>
    <property type="project" value="InterPro"/>
</dbReference>
<dbReference type="Proteomes" id="UP000027456">
    <property type="component" value="Unassembled WGS sequence"/>
</dbReference>
<gene>
    <name evidence="2" type="ORF">V565_051010</name>
</gene>
<dbReference type="Pfam" id="PF05456">
    <property type="entry name" value="eIF_4EBP"/>
    <property type="match status" value="1"/>
</dbReference>
<evidence type="ECO:0000256" key="1">
    <source>
        <dbReference type="SAM" id="MobiDB-lite"/>
    </source>
</evidence>
<dbReference type="InterPro" id="IPR008606">
    <property type="entry name" value="EIF4EBP"/>
</dbReference>